<gene>
    <name evidence="1" type="ORF">L9X51_15780</name>
</gene>
<reference evidence="1" key="1">
    <citation type="submission" date="2022-02" db="EMBL/GenBank/DDBJ databases">
        <title>Emergence and expansion in Europe of a Vibrio aestuarianus clonal complex pathogenic for oysters.</title>
        <authorList>
            <person name="Mesnil A."/>
            <person name="Travers M.-A."/>
        </authorList>
    </citation>
    <scope>NUCLEOTIDE SEQUENCE</scope>
    <source>
        <strain evidence="1">19_064_15T1</strain>
    </source>
</reference>
<name>A0A9X4FGS8_9VIBR</name>
<dbReference type="RefSeq" id="WP_274676257.1">
    <property type="nucleotide sequence ID" value="NZ_JAKNAX010000058.1"/>
</dbReference>
<protein>
    <submittedName>
        <fullName evidence="1">Uncharacterized protein</fullName>
    </submittedName>
</protein>
<accession>A0A9X4FGS8</accession>
<evidence type="ECO:0000313" key="1">
    <source>
        <dbReference type="EMBL" id="MDE1347877.1"/>
    </source>
</evidence>
<dbReference type="EMBL" id="JAKNAX010000058">
    <property type="protein sequence ID" value="MDE1347877.1"/>
    <property type="molecule type" value="Genomic_DNA"/>
</dbReference>
<dbReference type="AlphaFoldDB" id="A0A9X4FGS8"/>
<sequence>MKSPDWLSSYAPSDIAPISNDPATVQILTFSRHQRIEERVSQFLTLKIPQKLKKDPLCIAIIAYCKSENFINNEPSTRKGKHKVFSDLFRFLDNQYGDKGECDITAIHPDWINDLKTRKKNVSSEVSSVNTALKWYIKNKRSNKEYITRINSIQKRIPRISRDQNNPRLSLSNISELEYDDSTLIKSLRMFCVVMLRKLREQRTYLLSVPQVRNALSKIHYLSEEEQNSVKSGRFANLDSNIVETYIRPLWEAIKSSNDPILIERMLVNCAHSRAYIQNSEKTITLDEQKKLLSEQITKFGTLRQVKGKKTTPISAAKLKQLSYDALIKPTKVEEVLISMLLASERIQSSGQLNLEIEDYYITGDTSSWNFTKNRSASREHTTPIYGKNSAIHQTYREYINLVSSNYSTKFTVGISLQATQTRMTFRNSSDYDPYLSVALNGSYLRNWLINKYPVTKPFIDLLTTICKHNDSLYDSYGNNQKGMVSISLGYVAQSVAIISKKRGVREKESTYEMYGQTYVEAALNAHTPEIRQNIYINRSETITRINERKWFSEVVSEEMVKDAINIRQSLSNSKTKVLSLAETRKILGLKGIKPDSNDIALLGDFLDECAENNAKTGCFGDIKLDTQTIVVELPITAALMLSYQSEIEKKFQQNQISSNRRKAYLLSCYLFVDETLNKFETSTIESGKNLLEKYDIPAPPIYVDKL</sequence>
<comment type="caution">
    <text evidence="1">The sequence shown here is derived from an EMBL/GenBank/DDBJ whole genome shotgun (WGS) entry which is preliminary data.</text>
</comment>
<dbReference type="Proteomes" id="UP001140978">
    <property type="component" value="Unassembled WGS sequence"/>
</dbReference>
<organism evidence="1 2">
    <name type="scientific">Vibrio aestuarianus</name>
    <dbReference type="NCBI Taxonomy" id="28171"/>
    <lineage>
        <taxon>Bacteria</taxon>
        <taxon>Pseudomonadati</taxon>
        <taxon>Pseudomonadota</taxon>
        <taxon>Gammaproteobacteria</taxon>
        <taxon>Vibrionales</taxon>
        <taxon>Vibrionaceae</taxon>
        <taxon>Vibrio</taxon>
    </lineage>
</organism>
<proteinExistence type="predicted"/>
<evidence type="ECO:0000313" key="2">
    <source>
        <dbReference type="Proteomes" id="UP001140978"/>
    </source>
</evidence>